<organism evidence="3 4">
    <name type="scientific">Candidatus Micrarchaeum acidiphilum ARMAN-2</name>
    <dbReference type="NCBI Taxonomy" id="425595"/>
    <lineage>
        <taxon>Archaea</taxon>
        <taxon>Candidatus Micrarchaeota</taxon>
        <taxon>Candidatus Micrarchaeia</taxon>
        <taxon>Candidatus Micrarchaeales</taxon>
        <taxon>Candidatus Micrarchaeaceae</taxon>
        <taxon>Candidatus Micrarchaeum</taxon>
    </lineage>
</organism>
<gene>
    <name evidence="2" type="primary">uppS</name>
    <name evidence="3" type="ORF">UNLARM2_0108</name>
</gene>
<feature type="binding site" evidence="2">
    <location>
        <begin position="193"/>
        <end position="195"/>
    </location>
    <ligand>
        <name>substrate</name>
    </ligand>
</feature>
<reference evidence="3 4" key="2">
    <citation type="journal article" date="2010" name="Proc. Natl. Acad. Sci. U.S.A.">
        <title>Enigmatic, ultrasmall, uncultivated Archaea.</title>
        <authorList>
            <person name="Baker B.J."/>
            <person name="Comolli L.R."/>
            <person name="Dick G.J."/>
            <person name="Hauser L.J."/>
            <person name="Hyatt D."/>
            <person name="Dill B.D."/>
            <person name="Land M.L."/>
            <person name="Verberkmoes N.C."/>
            <person name="Hettich R.L."/>
            <person name="Banfield J.F."/>
        </authorList>
    </citation>
    <scope>NUCLEOTIDE SEQUENCE [LARGE SCALE GENOMIC DNA]</scope>
    <source>
        <strain evidence="3">ARMAN-2</strain>
    </source>
</reference>
<accession>C7DGA4</accession>
<proteinExistence type="inferred from homology"/>
<dbReference type="GO" id="GO:0000287">
    <property type="term" value="F:magnesium ion binding"/>
    <property type="evidence" value="ECO:0007669"/>
    <property type="project" value="UniProtKB-UniRule"/>
</dbReference>
<dbReference type="CDD" id="cd00475">
    <property type="entry name" value="Cis_IPPS"/>
    <property type="match status" value="1"/>
</dbReference>
<evidence type="ECO:0000313" key="3">
    <source>
        <dbReference type="EMBL" id="EET90432.1"/>
    </source>
</evidence>
<dbReference type="AlphaFoldDB" id="C7DGA4"/>
<feature type="binding site" evidence="2">
    <location>
        <begin position="62"/>
        <end position="64"/>
    </location>
    <ligand>
        <name>substrate</name>
    </ligand>
</feature>
<feature type="binding site" evidence="2">
    <location>
        <position position="69"/>
    </location>
    <ligand>
        <name>substrate</name>
    </ligand>
</feature>
<keyword evidence="4" id="KW-1185">Reference proteome</keyword>
<keyword evidence="2" id="KW-0460">Magnesium</keyword>
<feature type="binding site" evidence="2">
    <location>
        <position position="17"/>
    </location>
    <ligand>
        <name>Mg(2+)</name>
        <dbReference type="ChEBI" id="CHEBI:18420"/>
    </ligand>
</feature>
<dbReference type="GO" id="GO:0016094">
    <property type="term" value="P:polyprenol biosynthetic process"/>
    <property type="evidence" value="ECO:0007669"/>
    <property type="project" value="TreeGrafter"/>
</dbReference>
<comment type="similarity">
    <text evidence="2">Belongs to the UPP synthase family.</text>
</comment>
<dbReference type="SUPFAM" id="SSF64005">
    <property type="entry name" value="Undecaprenyl diphosphate synthase"/>
    <property type="match status" value="1"/>
</dbReference>
<feature type="active site" evidence="2">
    <location>
        <position position="17"/>
    </location>
</feature>
<dbReference type="Proteomes" id="UP000332487">
    <property type="component" value="Unassembled WGS sequence"/>
</dbReference>
<comment type="cofactor">
    <cofactor evidence="2">
        <name>Mg(2+)</name>
        <dbReference type="ChEBI" id="CHEBI:18420"/>
    </cofactor>
    <text evidence="2">Binds 2 magnesium ions per subunit.</text>
</comment>
<comment type="catalytic activity">
    <reaction evidence="2">
        <text>geranylgeranyl diphosphate + 7 isopentenyl diphosphate = tri-trans,hepta-cis-undecaprenyl diphosphate + 7 diphosphate</text>
        <dbReference type="Rhea" id="RHEA:27622"/>
        <dbReference type="ChEBI" id="CHEBI:33019"/>
        <dbReference type="ChEBI" id="CHEBI:57533"/>
        <dbReference type="ChEBI" id="CHEBI:60388"/>
        <dbReference type="ChEBI" id="CHEBI:128769"/>
        <dbReference type="EC" id="2.5.1.89"/>
    </reaction>
</comment>
<dbReference type="InterPro" id="IPR001441">
    <property type="entry name" value="UPP_synth-like"/>
</dbReference>
<feature type="binding site" evidence="2">
    <location>
        <position position="187"/>
    </location>
    <ligand>
        <name>substrate</name>
    </ligand>
</feature>
<dbReference type="NCBIfam" id="TIGR00055">
    <property type="entry name" value="uppS"/>
    <property type="match status" value="1"/>
</dbReference>
<dbReference type="PROSITE" id="PS01066">
    <property type="entry name" value="UPP_SYNTHASE"/>
    <property type="match status" value="1"/>
</dbReference>
<protein>
    <recommendedName>
        <fullName evidence="2">Tritrans,polycis-undecaprenyl-diphosphate synthase (geranylgeranyl-diphosphate specific)</fullName>
        <ecNumber evidence="2">2.5.1.89</ecNumber>
    </recommendedName>
    <alternativeName>
        <fullName evidence="2">Undecaprenyl diphosphate synthase</fullName>
        <shortName evidence="2">UDS</shortName>
    </alternativeName>
    <alternativeName>
        <fullName evidence="2">Undecaprenyl pyrophosphate synthase</fullName>
        <shortName evidence="2">UPP synthase</shortName>
    </alternativeName>
</protein>
<evidence type="ECO:0000256" key="2">
    <source>
        <dbReference type="HAMAP-Rule" id="MF_01139"/>
    </source>
</evidence>
<reference evidence="3 4" key="1">
    <citation type="journal article" date="2009" name="Genome Biol.">
        <title>Community-wide analysis of microbial genome sequence signatures.</title>
        <authorList>
            <person name="Dick G.J."/>
            <person name="Andersson A.F."/>
            <person name="Baker B.J."/>
            <person name="Simmons S.L."/>
            <person name="Thomas B.C."/>
            <person name="Yelton A.P."/>
            <person name="Banfield J.F."/>
        </authorList>
    </citation>
    <scope>NUCLEOTIDE SEQUENCE [LARGE SCALE GENOMIC DNA]</scope>
    <source>
        <strain evidence="3">ARMAN-2</strain>
    </source>
</reference>
<comment type="function">
    <text evidence="2">Catalyzes the sequential condensation of isopentenyl diphosphate (IPP) with geranylgeranyl diphosphate (GGPP) to yield (2Z,6Z,10Z,14Z,18Z,22Z,26Z,30E,34E,38E)-undecaprenyl diphosphate (tritrans,heptacis-UPP). It is probably the precursor of glycosyl carrier lipids.</text>
</comment>
<sequence length="238" mass="27750">MESNIEAIPENVGLIPDGNRRWAKTHKMDLLRGYDAGINKFLDFSLWLRDFGAKTLTVWALSTENIKNRKKNELNALYKLYIKTTKDKRALGIIRDNKVKIRVIGNMNLLPDKVRNALKGLEHDTRNNKGFKINLLIGYGGRDDIIYAFKKFYAHAMKIGRRIAVNEDVLRSSLRTYAVPDPDLVIRTSGEMRLSGFLPWQTAYSELYFAEKYWPEFQIDDLKKALTEFQKRKRRYGK</sequence>
<feature type="binding site" evidence="2">
    <location>
        <position position="22"/>
    </location>
    <ligand>
        <name>substrate</name>
    </ligand>
</feature>
<feature type="active site" description="Proton acceptor" evidence="2">
    <location>
        <position position="65"/>
    </location>
</feature>
<dbReference type="PANTHER" id="PTHR10291:SF43">
    <property type="entry name" value="DEHYDRODOLICHYL DIPHOSPHATE SYNTHASE COMPLEX SUBUNIT DHDDS"/>
    <property type="match status" value="1"/>
</dbReference>
<dbReference type="Pfam" id="PF01255">
    <property type="entry name" value="Prenyltransf"/>
    <property type="match status" value="1"/>
</dbReference>
<evidence type="ECO:0000313" key="4">
    <source>
        <dbReference type="Proteomes" id="UP000332487"/>
    </source>
</evidence>
<evidence type="ECO:0000256" key="1">
    <source>
        <dbReference type="ARBA" id="ARBA00022679"/>
    </source>
</evidence>
<dbReference type="Gene3D" id="3.40.1180.10">
    <property type="entry name" value="Decaprenyl diphosphate synthase-like"/>
    <property type="match status" value="1"/>
</dbReference>
<comment type="caution">
    <text evidence="2">Lacks conserved residue(s) required for the propagation of feature annotation.</text>
</comment>
<dbReference type="InterPro" id="IPR036424">
    <property type="entry name" value="UPP_synth-like_sf"/>
</dbReference>
<keyword evidence="1 2" id="KW-0808">Transferase</keyword>
<dbReference type="HAMAP" id="MF_01139">
    <property type="entry name" value="ISPT"/>
    <property type="match status" value="1"/>
</dbReference>
<keyword evidence="2" id="KW-0479">Metal-binding</keyword>
<name>C7DGA4_MICA2</name>
<dbReference type="EC" id="2.5.1.89" evidence="2"/>
<dbReference type="EMBL" id="GG697237">
    <property type="protein sequence ID" value="EET90432.1"/>
    <property type="molecule type" value="Genomic_DNA"/>
</dbReference>
<feature type="binding site" evidence="2">
    <location>
        <begin position="18"/>
        <end position="21"/>
    </location>
    <ligand>
        <name>substrate</name>
    </ligand>
</feature>
<dbReference type="PANTHER" id="PTHR10291">
    <property type="entry name" value="DEHYDRODOLICHYL DIPHOSPHATE SYNTHASE FAMILY MEMBER"/>
    <property type="match status" value="1"/>
</dbReference>
<feature type="binding site" evidence="2">
    <location>
        <position position="206"/>
    </location>
    <ligand>
        <name>Mg(2+)</name>
        <dbReference type="ChEBI" id="CHEBI:18420"/>
    </ligand>
</feature>
<dbReference type="GO" id="GO:0045547">
    <property type="term" value="F:ditrans,polycis-polyprenyl diphosphate synthase [(2E,6E)-farnesyl diphosphate specific] activity"/>
    <property type="evidence" value="ECO:0007669"/>
    <property type="project" value="TreeGrafter"/>
</dbReference>
<dbReference type="InterPro" id="IPR018520">
    <property type="entry name" value="UPP_synth-like_CS"/>
</dbReference>
<comment type="subunit">
    <text evidence="2">Homodimer.</text>
</comment>